<comment type="caution">
    <text evidence="3">The sequence shown here is derived from an EMBL/GenBank/DDBJ whole genome shotgun (WGS) entry which is preliminary data.</text>
</comment>
<accession>A0AAW6BPA9</accession>
<dbReference type="PANTHER" id="PTHR12526">
    <property type="entry name" value="GLYCOSYLTRANSFERASE"/>
    <property type="match status" value="1"/>
</dbReference>
<dbReference type="RefSeq" id="WP_113043062.1">
    <property type="nucleotide sequence ID" value="NZ_JAQMFO010000069.1"/>
</dbReference>
<dbReference type="GO" id="GO:0016757">
    <property type="term" value="F:glycosyltransferase activity"/>
    <property type="evidence" value="ECO:0007669"/>
    <property type="project" value="UniProtKB-KW"/>
</dbReference>
<dbReference type="Pfam" id="PF13439">
    <property type="entry name" value="Glyco_transf_4"/>
    <property type="match status" value="1"/>
</dbReference>
<dbReference type="InterPro" id="IPR028098">
    <property type="entry name" value="Glyco_trans_4-like_N"/>
</dbReference>
<evidence type="ECO:0000313" key="3">
    <source>
        <dbReference type="EMBL" id="MDB6374978.1"/>
    </source>
</evidence>
<protein>
    <submittedName>
        <fullName evidence="3">Glycosyltransferase</fullName>
        <ecNumber evidence="3">2.4.-.-</ecNumber>
    </submittedName>
</protein>
<dbReference type="InterPro" id="IPR001296">
    <property type="entry name" value="Glyco_trans_1"/>
</dbReference>
<keyword evidence="3" id="KW-0328">Glycosyltransferase</keyword>
<dbReference type="PANTHER" id="PTHR12526:SF630">
    <property type="entry name" value="GLYCOSYLTRANSFERASE"/>
    <property type="match status" value="1"/>
</dbReference>
<dbReference type="AlphaFoldDB" id="A0AAW6BPA9"/>
<dbReference type="Gene3D" id="3.40.50.2000">
    <property type="entry name" value="Glycogen Phosphorylase B"/>
    <property type="match status" value="2"/>
</dbReference>
<dbReference type="GO" id="GO:1901135">
    <property type="term" value="P:carbohydrate derivative metabolic process"/>
    <property type="evidence" value="ECO:0007669"/>
    <property type="project" value="UniProtKB-ARBA"/>
</dbReference>
<dbReference type="EMBL" id="JAQMFO010000069">
    <property type="protein sequence ID" value="MDB6374978.1"/>
    <property type="molecule type" value="Genomic_DNA"/>
</dbReference>
<feature type="domain" description="Glycosyltransferase subfamily 4-like N-terminal" evidence="2">
    <location>
        <begin position="13"/>
        <end position="167"/>
    </location>
</feature>
<feature type="domain" description="Glycosyl transferase family 1" evidence="1">
    <location>
        <begin position="172"/>
        <end position="317"/>
    </location>
</feature>
<dbReference type="EC" id="2.4.-.-" evidence="3"/>
<dbReference type="SUPFAM" id="SSF53756">
    <property type="entry name" value="UDP-Glycosyltransferase/glycogen phosphorylase"/>
    <property type="match status" value="1"/>
</dbReference>
<gene>
    <name evidence="3" type="ORF">PH362_24595</name>
</gene>
<reference evidence="3" key="1">
    <citation type="submission" date="2023-01" db="EMBL/GenBank/DDBJ databases">
        <title>Genome sequencing of Photorhabdus bodei 09-20.</title>
        <authorList>
            <person name="Kalindamar S."/>
            <person name="Kumru S."/>
        </authorList>
    </citation>
    <scope>NUCLEOTIDE SEQUENCE</scope>
    <source>
        <strain evidence="3">09-20</strain>
    </source>
</reference>
<proteinExistence type="predicted"/>
<evidence type="ECO:0000259" key="1">
    <source>
        <dbReference type="Pfam" id="PF00534"/>
    </source>
</evidence>
<name>A0AAW6BPA9_9GAMM</name>
<organism evidence="3 4">
    <name type="scientific">Photorhabdus bodei</name>
    <dbReference type="NCBI Taxonomy" id="2029681"/>
    <lineage>
        <taxon>Bacteria</taxon>
        <taxon>Pseudomonadati</taxon>
        <taxon>Pseudomonadota</taxon>
        <taxon>Gammaproteobacteria</taxon>
        <taxon>Enterobacterales</taxon>
        <taxon>Morganellaceae</taxon>
        <taxon>Photorhabdus</taxon>
    </lineage>
</organism>
<evidence type="ECO:0000313" key="4">
    <source>
        <dbReference type="Proteomes" id="UP001212996"/>
    </source>
</evidence>
<dbReference type="Proteomes" id="UP001212996">
    <property type="component" value="Unassembled WGS sequence"/>
</dbReference>
<keyword evidence="3" id="KW-0808">Transferase</keyword>
<evidence type="ECO:0000259" key="2">
    <source>
        <dbReference type="Pfam" id="PF13439"/>
    </source>
</evidence>
<sequence>MKNLVFVITKSEIGGAQTWIYELKNLLKNHYEIYLITSDNNWLTKKSNDEHIAIIPEIANMKNPIAILKIASSLKKFKADVVISNSANAGIYSRLAKLFYKHRHIYVSHGWSCIYNGGKFKKVFCFIEKILSLLSDKILCVSLTDKNNAVNIIGINSNKLIVIRNGVTPMPKKDIINNKKKILFVGRMVHPKRPDLLVTVADKLSYADFYFVGDGTMKANLVTSYSRKENVFFLGEIKNFNSFKDYDIFVLCSESEGLPMSALEAASAGVPIALSNVGGCSELIFSIALNKTNGVLFSNNVDDLYEKLNMILGNYNEYYSTAQIVKTRFDINHLKDKYIGLIEGK</sequence>
<dbReference type="Pfam" id="PF00534">
    <property type="entry name" value="Glycos_transf_1"/>
    <property type="match status" value="1"/>
</dbReference>